<dbReference type="InterPro" id="IPR051035">
    <property type="entry name" value="Mito_inheritance_9"/>
</dbReference>
<evidence type="ECO:0000256" key="3">
    <source>
        <dbReference type="ARBA" id="ARBA00016197"/>
    </source>
</evidence>
<evidence type="ECO:0000313" key="8">
    <source>
        <dbReference type="EMBL" id="PLB53413.1"/>
    </source>
</evidence>
<evidence type="ECO:0000256" key="2">
    <source>
        <dbReference type="ARBA" id="ARBA00005543"/>
    </source>
</evidence>
<gene>
    <name evidence="8" type="ORF">P170DRAFT_376246</name>
</gene>
<dbReference type="PANTHER" id="PTHR36091">
    <property type="entry name" value="ALTERED INHERITANCE OF MITOCHONDRIA PROTEIN 9, MITOCHONDRIAL"/>
    <property type="match status" value="1"/>
</dbReference>
<dbReference type="VEuPathDB" id="FungiDB:P170DRAFT_376246"/>
<dbReference type="Proteomes" id="UP000234275">
    <property type="component" value="Unassembled WGS sequence"/>
</dbReference>
<comment type="caution">
    <text evidence="8">The sequence shown here is derived from an EMBL/GenBank/DDBJ whole genome shotgun (WGS) entry which is preliminary data.</text>
</comment>
<protein>
    <recommendedName>
        <fullName evidence="3">Altered inheritance of mitochondria protein 9, mitochondrial</fullName>
    </recommendedName>
    <alternativeName>
        <fullName evidence="6">Found in mitochondrial proteome protein 29</fullName>
    </alternativeName>
</protein>
<dbReference type="SUPFAM" id="SSF56112">
    <property type="entry name" value="Protein kinase-like (PK-like)"/>
    <property type="match status" value="1"/>
</dbReference>
<reference evidence="8 9" key="1">
    <citation type="submission" date="2016-12" db="EMBL/GenBank/DDBJ databases">
        <title>The genomes of Aspergillus section Nigri reveals drivers in fungal speciation.</title>
        <authorList>
            <consortium name="DOE Joint Genome Institute"/>
            <person name="Vesth T.C."/>
            <person name="Nybo J."/>
            <person name="Theobald S."/>
            <person name="Brandl J."/>
            <person name="Frisvad J.C."/>
            <person name="Nielsen K.F."/>
            <person name="Lyhne E.K."/>
            <person name="Kogle M.E."/>
            <person name="Kuo A."/>
            <person name="Riley R."/>
            <person name="Clum A."/>
            <person name="Nolan M."/>
            <person name="Lipzen A."/>
            <person name="Salamov A."/>
            <person name="Henrissat B."/>
            <person name="Wiebenga A."/>
            <person name="De Vries R.P."/>
            <person name="Grigoriev I.V."/>
            <person name="Mortensen U.H."/>
            <person name="Andersen M.R."/>
            <person name="Baker S.E."/>
        </authorList>
    </citation>
    <scope>NUCLEOTIDE SEQUENCE [LARGE SCALE GENOMIC DNA]</scope>
    <source>
        <strain evidence="8 9">IBT 23096</strain>
    </source>
</reference>
<dbReference type="Pfam" id="PF01636">
    <property type="entry name" value="APH"/>
    <property type="match status" value="1"/>
</dbReference>
<name>A0A2I2GKK4_9EURO</name>
<evidence type="ECO:0000256" key="4">
    <source>
        <dbReference type="ARBA" id="ARBA00022946"/>
    </source>
</evidence>
<evidence type="ECO:0000313" key="9">
    <source>
        <dbReference type="Proteomes" id="UP000234275"/>
    </source>
</evidence>
<dbReference type="AlphaFoldDB" id="A0A2I2GKK4"/>
<dbReference type="EMBL" id="MSFO01000002">
    <property type="protein sequence ID" value="PLB53413.1"/>
    <property type="molecule type" value="Genomic_DNA"/>
</dbReference>
<sequence length="545" mass="61787">MRLNLRIRSRASPRPFHVFSGGNSSLSLPRSINTGGTPWTKTKRDLHPNTPQSFKPKFNPHAYTSGHWLLNNHEQHSLRHIEFDFSALCLKIQALCPENGPIVSCEKLEGGNNRVFVFALDDGRRVVARLPFRTAGRTDVLVRSEVAMGEFLQSKTQTPVPKIMDWSDDVANPIGAEYIIMECVSGVQLHQAWRDMSGVQQLKCIRSIYKVLKPVVELSFPAYGSIYFTGDVEASVARDLDDRFAIGPHCSARYYWEAGVMSSDRGGSGRGNRGPWVDFNAFCDGLVDAGLSRLPSPDLPVRKRPSFYGSVQDHIELLSHARRVLHAMAADPRIKQCVAPTLFHPDLHKRNIFVSREDPTVITGIIDWQAASIEPAFWYADEVPDFATTRDEHLCHQAFDAITQLQLPKIGQPRSMNANLFRPFRYTHNTWANGAVALRHDLIQTAQYWNAMGFVGTCPYATPTAEELATHQEEYEYFKTVFQLERMLMEGLNVPSDGWVPPEAWELTQQVHRELFDEFVRAVLDDPDDHINSEEEARIVWPYDI</sequence>
<keyword evidence="4" id="KW-0809">Transit peptide</keyword>
<accession>A0A2I2GKK4</accession>
<comment type="similarity">
    <text evidence="2">Belongs to the AIM9 family.</text>
</comment>
<dbReference type="RefSeq" id="XP_024708715.1">
    <property type="nucleotide sequence ID" value="XM_024845359.1"/>
</dbReference>
<dbReference type="Gene3D" id="3.30.200.20">
    <property type="entry name" value="Phosphorylase Kinase, domain 1"/>
    <property type="match status" value="1"/>
</dbReference>
<evidence type="ECO:0000256" key="1">
    <source>
        <dbReference type="ARBA" id="ARBA00004173"/>
    </source>
</evidence>
<dbReference type="PANTHER" id="PTHR36091:SF1">
    <property type="entry name" value="ALTERED INHERITANCE OF MITOCHONDRIA PROTEIN 9, MITOCHONDRIAL"/>
    <property type="match status" value="1"/>
</dbReference>
<dbReference type="OrthoDB" id="2831558at2759"/>
<keyword evidence="5" id="KW-0496">Mitochondrion</keyword>
<feature type="domain" description="Aminoglycoside phosphotransferase" evidence="7">
    <location>
        <begin position="110"/>
        <end position="376"/>
    </location>
</feature>
<evidence type="ECO:0000256" key="5">
    <source>
        <dbReference type="ARBA" id="ARBA00023128"/>
    </source>
</evidence>
<dbReference type="GeneID" id="36553059"/>
<dbReference type="Gene3D" id="3.90.1200.10">
    <property type="match status" value="1"/>
</dbReference>
<evidence type="ECO:0000256" key="6">
    <source>
        <dbReference type="ARBA" id="ARBA00031849"/>
    </source>
</evidence>
<keyword evidence="9" id="KW-1185">Reference proteome</keyword>
<proteinExistence type="inferred from homology"/>
<organism evidence="8 9">
    <name type="scientific">Aspergillus steynii IBT 23096</name>
    <dbReference type="NCBI Taxonomy" id="1392250"/>
    <lineage>
        <taxon>Eukaryota</taxon>
        <taxon>Fungi</taxon>
        <taxon>Dikarya</taxon>
        <taxon>Ascomycota</taxon>
        <taxon>Pezizomycotina</taxon>
        <taxon>Eurotiomycetes</taxon>
        <taxon>Eurotiomycetidae</taxon>
        <taxon>Eurotiales</taxon>
        <taxon>Aspergillaceae</taxon>
        <taxon>Aspergillus</taxon>
        <taxon>Aspergillus subgen. Circumdati</taxon>
    </lineage>
</organism>
<dbReference type="InterPro" id="IPR002575">
    <property type="entry name" value="Aminoglycoside_PTrfase"/>
</dbReference>
<dbReference type="InterPro" id="IPR011009">
    <property type="entry name" value="Kinase-like_dom_sf"/>
</dbReference>
<dbReference type="GO" id="GO:0005739">
    <property type="term" value="C:mitochondrion"/>
    <property type="evidence" value="ECO:0007669"/>
    <property type="project" value="UniProtKB-SubCell"/>
</dbReference>
<evidence type="ECO:0000259" key="7">
    <source>
        <dbReference type="Pfam" id="PF01636"/>
    </source>
</evidence>
<comment type="subcellular location">
    <subcellularLocation>
        <location evidence="1">Mitochondrion</location>
    </subcellularLocation>
</comment>
<dbReference type="STRING" id="1392250.A0A2I2GKK4"/>